<comment type="caution">
    <text evidence="1">The sequence shown here is derived from an EMBL/GenBank/DDBJ whole genome shotgun (WGS) entry which is preliminary data.</text>
</comment>
<dbReference type="Proteomes" id="UP000283530">
    <property type="component" value="Unassembled WGS sequence"/>
</dbReference>
<sequence>MMGCLVINEGELDGVLCNVVKCLMEEKCDFEKARRALIYVEDFRLKGGLKGRKKKHKQHIKWVPDTARWSQPWFARANHVQGPIGSSQPPKSQFTRANPTLRAVGSSGPNLQAWVYFGNLKWAFHVWRGPDFVVPEEEPEEAAREPQHVGECPRERVNAIECVILVGVHGRCVFLAASFSPPASLPTWLHLSLCVVAQASRLLRVNKWILNKFEDHIQSIQVEAPTGAKRGRREKKNISWTDYSNGYLMDLFIEQVKLGKKDEGGYTIEGWKEIE</sequence>
<dbReference type="EMBL" id="QPKB01000006">
    <property type="protein sequence ID" value="RWR87908.1"/>
    <property type="molecule type" value="Genomic_DNA"/>
</dbReference>
<protein>
    <submittedName>
        <fullName evidence="1">Uncharacterized protein</fullName>
    </submittedName>
</protein>
<dbReference type="AlphaFoldDB" id="A0A3S3MX37"/>
<evidence type="ECO:0000313" key="1">
    <source>
        <dbReference type="EMBL" id="RWR87908.1"/>
    </source>
</evidence>
<proteinExistence type="predicted"/>
<reference evidence="1 2" key="1">
    <citation type="journal article" date="2019" name="Nat. Plants">
        <title>Stout camphor tree genome fills gaps in understanding of flowering plant genome evolution.</title>
        <authorList>
            <person name="Chaw S.M."/>
            <person name="Liu Y.C."/>
            <person name="Wu Y.W."/>
            <person name="Wang H.Y."/>
            <person name="Lin C.I."/>
            <person name="Wu C.S."/>
            <person name="Ke H.M."/>
            <person name="Chang L.Y."/>
            <person name="Hsu C.Y."/>
            <person name="Yang H.T."/>
            <person name="Sudianto E."/>
            <person name="Hsu M.H."/>
            <person name="Wu K.P."/>
            <person name="Wang L.N."/>
            <person name="Leebens-Mack J.H."/>
            <person name="Tsai I.J."/>
        </authorList>
    </citation>
    <scope>NUCLEOTIDE SEQUENCE [LARGE SCALE GENOMIC DNA]</scope>
    <source>
        <strain evidence="2">cv. Chaw 1501</strain>
        <tissue evidence="1">Young leaves</tissue>
    </source>
</reference>
<evidence type="ECO:0000313" key="2">
    <source>
        <dbReference type="Proteomes" id="UP000283530"/>
    </source>
</evidence>
<name>A0A3S3MX37_9MAGN</name>
<organism evidence="1 2">
    <name type="scientific">Cinnamomum micranthum f. kanehirae</name>
    <dbReference type="NCBI Taxonomy" id="337451"/>
    <lineage>
        <taxon>Eukaryota</taxon>
        <taxon>Viridiplantae</taxon>
        <taxon>Streptophyta</taxon>
        <taxon>Embryophyta</taxon>
        <taxon>Tracheophyta</taxon>
        <taxon>Spermatophyta</taxon>
        <taxon>Magnoliopsida</taxon>
        <taxon>Magnoliidae</taxon>
        <taxon>Laurales</taxon>
        <taxon>Lauraceae</taxon>
        <taxon>Cinnamomum</taxon>
    </lineage>
</organism>
<accession>A0A3S3MX37</accession>
<gene>
    <name evidence="1" type="ORF">CKAN_01687200</name>
</gene>
<keyword evidence="2" id="KW-1185">Reference proteome</keyword>